<accession>A0A1G1KV48</accession>
<dbReference type="InterPro" id="IPR036187">
    <property type="entry name" value="DNA_mismatch_repair_MutS_sf"/>
</dbReference>
<feature type="compositionally biased region" description="Polar residues" evidence="6">
    <location>
        <begin position="5013"/>
        <end position="5027"/>
    </location>
</feature>
<evidence type="ECO:0000256" key="2">
    <source>
        <dbReference type="ARBA" id="ARBA00022840"/>
    </source>
</evidence>
<keyword evidence="7" id="KW-1133">Transmembrane helix</keyword>
<dbReference type="PROSITE" id="PS50005">
    <property type="entry name" value="TPR"/>
    <property type="match status" value="1"/>
</dbReference>
<comment type="caution">
    <text evidence="9">The sequence shown here is derived from an EMBL/GenBank/DDBJ whole genome shotgun (WGS) entry which is preliminary data.</text>
</comment>
<keyword evidence="3" id="KW-0238">DNA-binding</keyword>
<dbReference type="GO" id="GO:0005524">
    <property type="term" value="F:ATP binding"/>
    <property type="evidence" value="ECO:0007669"/>
    <property type="project" value="UniProtKB-KW"/>
</dbReference>
<dbReference type="InterPro" id="IPR027417">
    <property type="entry name" value="P-loop_NTPase"/>
</dbReference>
<name>A0A1G1KV48_9BACT</name>
<dbReference type="InterPro" id="IPR019734">
    <property type="entry name" value="TPR_rpt"/>
</dbReference>
<keyword evidence="1" id="KW-0547">Nucleotide-binding</keyword>
<dbReference type="Gene3D" id="1.10.1420.10">
    <property type="match status" value="1"/>
</dbReference>
<evidence type="ECO:0000256" key="6">
    <source>
        <dbReference type="SAM" id="MobiDB-lite"/>
    </source>
</evidence>
<evidence type="ECO:0000256" key="4">
    <source>
        <dbReference type="PROSITE-ProRule" id="PRU00339"/>
    </source>
</evidence>
<keyword evidence="2" id="KW-0067">ATP-binding</keyword>
<dbReference type="GO" id="GO:0140664">
    <property type="term" value="F:ATP-dependent DNA damage sensor activity"/>
    <property type="evidence" value="ECO:0007669"/>
    <property type="project" value="InterPro"/>
</dbReference>
<feature type="transmembrane region" description="Helical" evidence="7">
    <location>
        <begin position="3924"/>
        <end position="3947"/>
    </location>
</feature>
<dbReference type="SMART" id="SM00534">
    <property type="entry name" value="MUTSac"/>
    <property type="match status" value="1"/>
</dbReference>
<dbReference type="Gene3D" id="1.25.10.10">
    <property type="entry name" value="Leucine-rich Repeat Variant"/>
    <property type="match status" value="1"/>
</dbReference>
<feature type="transmembrane region" description="Helical" evidence="7">
    <location>
        <begin position="713"/>
        <end position="733"/>
    </location>
</feature>
<dbReference type="InterPro" id="IPR011989">
    <property type="entry name" value="ARM-like"/>
</dbReference>
<dbReference type="Gene3D" id="3.40.50.300">
    <property type="entry name" value="P-loop containing nucleotide triphosphate hydrolases"/>
    <property type="match status" value="1"/>
</dbReference>
<dbReference type="PANTHER" id="PTHR11361">
    <property type="entry name" value="DNA MISMATCH REPAIR PROTEIN MUTS FAMILY MEMBER"/>
    <property type="match status" value="1"/>
</dbReference>
<feature type="transmembrane region" description="Helical" evidence="7">
    <location>
        <begin position="5471"/>
        <end position="5494"/>
    </location>
</feature>
<evidence type="ECO:0000256" key="3">
    <source>
        <dbReference type="ARBA" id="ARBA00023125"/>
    </source>
</evidence>
<reference evidence="9 10" key="1">
    <citation type="journal article" date="2016" name="Nat. Commun.">
        <title>Thousands of microbial genomes shed light on interconnected biogeochemical processes in an aquifer system.</title>
        <authorList>
            <person name="Anantharaman K."/>
            <person name="Brown C.T."/>
            <person name="Hug L.A."/>
            <person name="Sharon I."/>
            <person name="Castelle C.J."/>
            <person name="Probst A.J."/>
            <person name="Thomas B.C."/>
            <person name="Singh A."/>
            <person name="Wilkins M.J."/>
            <person name="Karaoz U."/>
            <person name="Brodie E.L."/>
            <person name="Williams K.H."/>
            <person name="Hubbard S.S."/>
            <person name="Banfield J.F."/>
        </authorList>
    </citation>
    <scope>NUCLEOTIDE SEQUENCE [LARGE SCALE GENOMIC DNA]</scope>
</reference>
<feature type="transmembrane region" description="Helical" evidence="7">
    <location>
        <begin position="1038"/>
        <end position="1058"/>
    </location>
</feature>
<dbReference type="InterPro" id="IPR036291">
    <property type="entry name" value="NAD(P)-bd_dom_sf"/>
</dbReference>
<sequence length="7292" mass="831024">MHFGIKQKNKSFNLSVKRATLSIFSSRFLRSIALVVLICFVTTNITWADVSVGASITTLQNEIQSLALKPFAIPREAGRIEELFLPDGMSPETPLIVYLQDAHTNLGAQENIQKIVQELAPKLKIDTVLVEGGTGEIDLSELKSYPDEKIKTNVTQFWMKEAVLNGIERAAILSKANFRLIGIEDKNLYEEAGKHFVTAKQESQAFLAELEPRLKLINEKRKAKFNQDLMVFDDLTNMFEKKQELMPLVSVIANEARNRHLDRWKYAQVEKFISLMLFEIRGGNQQQLLRAKKDLDAKQFFKELEALKQEVKESLFQNDEERAIDAEAQGLKLLRDLVSLEATPEQYQNFLKDREKIERLIENNFGILSSPHAVGGDPWIPASAGMTKPQTNSSLALESAIEFYESAIKRDDILFQNLQAALSKQSSKHIFLVTGGFHTPGIVEKLKSAKLSYVLISPQVSEEDNARQYLERVAGKRADLEEFKSKYGPHPNPLPEGEGSPNFYRQSSQRSGEGKFKGTGEGETYAVPSVSRAEVGIIRESFDWAAERSGEIDNSHWSPVNSAPFSTNVIPAKAGIQRDSRLRGNDTIFRSEARSTQNHDQYDTPAYSLNSGFDSDDTDEIQRILSEFRRISGISRKTVQQFAKEAIQSAGSKELRRLRFESTPRERSIYYWTLLILGCITVGLGAASAGWAWSAAILRDMGQKDHVSFWTSVIPMAIGLGIFIVGVIVLIALNRPYPLNEKSVYELALRFKYLDGETFRKPSDSANLLARSEVRGESEAKKPIIDVRRLEDQHHRRFQELVGLYQKIKPQSVAAEIRLFIFGAISFISMIVGFFMMSSIENPRDLVTMIMPSIAISLTALMPTIYFMWKAKKLGTLLNNILGNFSGMELTKEERSQKPKKLEQFSLRWGERFDFERKRGKQYQTPKLIEGGRMFEEEGEFFSLDQRTINDLGVESLLEKQDRTKTGFGQSRLEWLIKHPLLTPGKIRERQASIGEFIQNESFRKIMEEKFTQLGEKIRDRAFWSFDVPDFRYRPNKWMALGLTLCKFLLIPAGILLAGYSWKMLPVPFVLFLMIRSAYLNEKVIRREWKAVGKFINEILPELRQAESPLLQKIYSVLKDAVDPHGSAGIASFINRPGMLNGAWAYLNKRKELQSVLGAIGELESLYSQGQAAVDNLGYHDFPEILDRDTSVSGPEQGRPVLKFETEKLHHPAIPFEKSVGNPVRFASDHSFMILTGANMGGKSTFLKTLALAIILAQTGGPIRGFNMKLTPVKLMTLFDVRDDIAAGKSKYDAQTDRLKEMTDLAASDPRVMLFFDEMLNGTNPEDHLVIEEGTILYLVKLGIFGMLATHDLEVTELETVEKQPGVFNMHFDEKLDADRKPQADYELSQGPVEGSNAISILERKGYPPEIIDEAKRRALVRLEKKAKGQARAEVRHLENSGKAIINRGARESSILSKGLVSRAEVRNLENTEVRSQKSDMSFPQASGGNLRLLARGEFVFGRDSRQQISGMTPEYRSEARADSDSDTPAYVLDPGFDPEQYPDEVHTIQRALTKIRQITNKSQAEVQTEANKHIRFSNNYPYALLWHSEPGLFNFARAKWKFFLLAGLCLACLPSAVAMFIYWIARPFSTIQEGSEFHHSKFILYFGLFLTFAGYYFLQTFFAALPVTEANVFAIFRGIDFITKDEYRDLTLTLKSSNPSAETRAEARAEPDYDTPGYNLRPGFDGDQINTLQGALTTVRKVTKKSKDEVQRAANKYLWPYRFRFFSYYDETGLFDIARFRNPPGKIPNYLRAFLSPSGLFSLLAALIFALVFAIPVALAQRSFMRMVHDVMTTLTFPLGIQIDDAAERLPAYTRMITNPYWWGIVFFMANIWAAATVLKLLRVTEANIYTILYRVGFLTKDEYEDLLKTLESSQPLGQETLSGSRSADKRKIGRRSPIEAASNYLLMGFAEARHLARLHQQAMRLSAAGRYVPARNLRLKTMIWRGIVIKGGKWIDIFQLVKEFMRGWFDIFDLPKKLINQQSIQFLSYEYLGERYHREMFLDSEEGNALYGLLDEMKNDPKRFPGIDWSKHSAIYGHWEVSSYRYERSEVRNLAPEKGTGISLKSERLPVPFSVLTYAPVLSAAKSAARSETRAGAEKDPIGLRKIEQIARGYKDIRRSRRMIYPNIILDRWQLPPAFEPYQDAVLNRRAPEFEAGMGVALIVPGEDIKAALRKKKEPEERVQALIRLIETMVIKGIMKAWHARVLKFGLKDEKNQWSEKALNKPEILQVVLQELSGEKLEILKQCVDIWFKRIREGPEGRLGSGLVLIQKDAELLYDYLRNVHAPHQNLTGYHNIAGSIVESIFRGDIAAKVHSLDEYVKQSWAMELTDALHTLETPANASIAEAAVERVTQIAEQSKNNRIITLAGSLEDALADEERKNKLIARIKTILIDEKLKVLDFAFSRLEEAEKRLHEMEEFQREHRHMFTMQTDYYAFADIAEGYTRRVEEMFGQTPKDYSGRRMKMLMKNFEEMEFRNLGRSQRQGGGLPFTTGLQVAKLLWARERKPVRVLRAFNRLINKQELLEAVKGVKTRSNGTARPEEAKSPKAYVEFLGEHRMSAIALELVYYGIGEVAQQLREDLGTHAQDVLAYLNKMEMPAFQGEGEWKEKLHKQTAAILKALRDIEGIFEKDDAEKDISKKLSINKRASIVFEHAARLHQEMDPSWFPNDRTIDLLLLYWTNTFKVGGADRIHEALGSILENDLFYDFEDGKRKQKSPDEILKLLDTNRALSQLATFERRQLKSVLFELGLINPEDVYPAMFKYVMEKIGTAKPRMVVFYDRHLPLENSSPIIERIVKSGKYSSDDIIFVPWPEYTTPLGETVAIADGLMDLMRQMANPERGKQVLPVKKYSVRDQQWFGEFVIREIAGKIFEPEEQTALFQQQQRIGTKSWGDIGPMLKSRLGSLVMKPLLAEAEKRIKAIHRPATQETGEGDEETRRYERALWDRSGAVTRETKRLIEKFYGMLNDVMNRIDIGKQAGIEDVEFPPSEEQFIYALFLYMMKKSYPDMLFVSVHRDVIIKKSEDIQWTLEELQQGFRLVTTDKAKEIHQGLEIPQLSWRKRSRQAHIHLAVEQLVSARRVNAEVPIVFVELKQDAQKIESVPQETLAKAILGLYALSLSNFASYFTIRDVVPSRSGVLGDPYRIADYLLRPEPETEAQIEQGAKALGENYFDRVLTKMKGQARAEARSDLKRRSFAEVLWNYLWMPKEAIQLAKLHAEARKLAHAGKFDQARELRIKIFIWREVVLEKDRWLGPDQFREAMFGDSSIDSLFMNFVQHKMHHDAPTHSDQIETVVDLLWEVESDHVHFPGFRVIVDVRKGPQGVACRYDEKKRSEARNGEVAKEIPEELDFYIKEFLSILPENKRPNIKKFKAANQVIRTNLNDPVRIKYKLPVTIVFRPEFFIRGLPPDLQPRGMPWQLVYTNHDLADEAFESLLVIHGNKEIEEVNLSQGPVDYFISSSEKAYRHKRRSILSFTPLEGRTMDDVNQGTSYLDGAFSAIVAKPIKSKGELTEKQLQKKTDEQKRKIIELWTKSLVNIGILGQVYIASTGNLMQAEEMDLIIQYAYDMESLEEAEQRQMARGQPSGAVDYQPVFGRRDLPPAVGVSDVNLGIPKKKWKIQGIGPVNAILALIKHPVIQKKYFGGQEPPQVNVGFFGFGRVAAQMASVVIYDYANITPIQFSGIIDEARQIYSKWGELPVPVLQELIRRVNQRADSPLQKLARRFRRYGVRELSSNSVQQKVLSENIDVLVLASPPQTFGEKEAERFEGKIVIEANQNVATKKAIQILNQRGIKFVPYSTVNIGESYAARHEFANPFMKAPRYDKEFYVLNGIVGHTFANIWMGLESFEKNRLNQWKTLILWIVSAALIGTASGWLGGILLSIPLIGISVGFSLGTIAGLIAAYIFEPQAAKSMVQTVGELNERMNREIDALVVEMYHLTPELHDFKQDEQNKTQLRAICNRLLSRIKEKKLSAEQKRQYYRILGKIYLLMSQKGRNETYMPYVVALKIAVFQEVNAVIISKSYDLKKLKEHLRYPQKSDAIQKRVAAFVIGQARHEPKDIPEIVEALGDQLIKSDDYHVRAECAKALGLIRHSKGKSYLFMSFFSTKETDSSVKEWVEWALARYNVNWEANAEAYYEKELLPIQRRIEQFERITDLRKSTQPRPAFWEQIKEGLQSFQSLYRKAGQTYFEYAQMKRMEGDDETALKHYKEAINLLGKAGWEGNAFPFIVQQEIAEIYWTLNQPAKMREALLKMILPGAAFELVKGKEIKEQRNIQDFLMPIEIYQRLAFERFFIWNGFKPETAEVMAAALNHYIERKYNELIHDFGYVGKMDEVDAREQLIRKDIEILEEINKKIIPKLYIEDEKAGKIPFLKLMILVTTNMYYQRFPKLMQWIVQTLSEEKIPPEIQKPTNPEAKFLQDLFVEIGLIQGSNEGAAGGRSEIRSKGEEYLNRHALINEFGTFKRANLEKEFMPFLNQLKSQDSVLIERGFENIKQHLNAELKRAKQLSRQDEAKRVRSFVAGRLVAMIPRMKERYIPNVVELYEILLGSMTYSVSRYLGSGVARDPETQIRIRLLKILQKGSETGTRPNIAISILKSETFAGSRGLLKTEPEKEYLKIVDQTILKRIAKAFRAGDARQRLSLLQDLLEGVRASKGFAIEVSNQSLSSLLVGVLGRFRFSVEESIIMNEIKKTVENQAASPLIRQVRRAMVFGMLNPPVYQNLDDIYFYDSDRAIYHAAILLEHGLIPLIHLPVFASGIQDKNDLHKEQKYSEQIFSGIKRLRKENPKALLAVGGIKNFQAAMRAVENGVNVLFVSKSLSSRQIKKLKWYAEKIHPENPDILVLSGVERGKKMTRGLNRQTGGGFLALDKPEEAAVNEDEIQRLKRLQEKRPQNVFGFYWLFLNRAVEEAMKTPADFIVVDAEFSLGTQAEITAQWLENLKNETIQQRIRQRRLDKRTVSGKPEGRAEVRNLESNSNRLSTGTNESTFKLPKRSLKRAEARSPIADLAKKGQVANMFSEEDPSVVYLAAKKMKDAAGTVLAHRMSAIDKDLVGPVFGLVIETDEGQSFLIQRLAEGTFDENIQTREWIAVHTVQETRAGPETDDQSWTIISEQPQYLTTPEAIQNIRLGEHVQIAYQQKTEKNQAAIILTAPNSTDRRKLTIYSVEILPEGIQAVDSTADDAEAIDPYLYDFQDQEPGSAVVEERAPKRTVPDFSDTLAPKAKKAPRSFASAKKRIFRALKRIPFLFFVFLIGGSVVLSYFYIHSLETETMRGVTYQHLPFVASQIEWKDLTRERYLSNNPNSTVDDVLTSELAEPIRMLAQYNQQRWLQIYRIEIANAKVPVSQPAQTGNNFRVGATPVSNETKPALQIGVFHDRTLGEPNPPFPQETIVSLDPLDRKALHQFKVAVYGKPAAQYNLDFARQQKDAITYWTYFYLFAGVIIFAAGLVSEFVFRKSRIIRRENIRADRRERNAREFRQAEGHSGRTEGGERGRAEVRAAKNVFRLKVVVVPGLSRYREIEGHQVFTKPLADMTDEMRRKLNEWFKPFMGEGFYQFVTTTGMPDFIFLTKVQIVSGNVIKQTLEDESGAEPAEADQSYQLITFIPLTPFAVQQTGLFKTLVREYMKQANIKEPIYFLRSHVYRTTTPEVNIEQKEESREITITRSGHSSLVIEEMGRAEGRNLAPEKGTGILLKREQLPVPFSGKSELRHIENSSEFSVPSFRLGRMDQLETQFRAEARNEIAAELNPGLEAVFIRAPKNVLAGIVKELYPTDDARRTGFLNLIQNPEADHDRWLPVGHRLLLGWWREAPYAGTMVLTFDLRKLNAAQIREFKRKREGKHALEGDFWLYINRVIRRITGQSIELGGVESDDKTLSPEELLLRLKILEPTWTSGNIDALIHVGNFFRAKGDLGRAEFFLRKAAELLPENEDSFWRDQQAKKIINILTAAYENVATEYIKIGDRDSLQKARTLLDFVFYGLLNQYPLKDSVARVAGRYNQLVGILYHRDLRDAGDALKKEISLLRQYRVASRVPEQAKYVFGTTLKLIRAYWGESPSTWGLRTYQNRHEGAMRRRDDAIEWMKIAETLTGDPEFRAHMTDAQIRDFEKMKTYYGGLQGEFSWITNGDYGTPGHMMLEFRGAMHHQDIQAIQRRSPLVLKHIEYCRNNRTNRRLQPQERLIMREIRSFEKRHEWDDVNRSEDETRRSEAREESAEKRELPEEIQAAVELIRQAMESFQAGTKERERMKWAYQYFTELFQKGKLRIEIIEGYETFASKGSTDHDPMVIKVGAQNLASPEITARALIVGFYLLYLKPENKTEPVFKKTVIGKAKWLTEKTDFHFPKTPAEKSEEGALRAIGPQTVKELGELKDHLASIRSESAKEAARDARNVQVDPVMVQALQQFANESKGNLTEAWRLYAEILNEHLEHRQSEKLVQFLTQFLNTFLIVVAKRSTFQDLFLEVPESFAETLIDYFNSPAPGQGGIDDYRALLLESIRSINPDALDRFIGNKALLFGIAKMIESAEVSVKIARGKISSSRISATAAAGRQTLRELAAQAGGNLLPLLEGARVITDTGRLLPGPEPSGAGADGVLAPGTVRPVKDHLPVNAEYKGFQAALRNALKAALKKKPIPSFVEFAEREVPRLLENMHHAFEQRENKIRGGLDELSEWLKFLHNQVAGGGPLNGDWATFISKTEGAEFQGAGKDLGKEKLSELYTVIFLAQTIYAYLHAGRYQTTAADARNEINNRLKALAESEGPPVFSAVQQWFTRFEHDVQTAETQAATQASIIQARRDDYEARTTKVRRPKEGAGAAAHVESNAIPVAEEPQAIAQEPTFKGFQQRLVHAKLNATILNADREKAMATLVFLVAGEEKKGLEAMPAYLARTKDNYDKGRRTLLMQLHPDRLRRKPTAVEQKIYQFFDQYKDFPGTGQGFKTGGDFGTQLVDIQKLLTDEEAAAKDVAATRERELAEKMAGLPDRVAALEVLAKKIEAQVAQFGSQIETFGKYVAQATDMLQRMEAMQTKLDQSQKRRAEVRTDIPVEIHSATRSTMSANVAQQPKRMIVMLDSLKSPEFRKTFIQMLEQTKADRSLEVAVVASYENELLIEPYIFDWFGDAKFFTKYQQVQLYSVNRLLQGQDSQISPERMRQMFGVQMEDSRFISQLIDQKKKEAQANALSTRVVVIGNAQIFEKIKRRDTPKLLDAPEALKAALLLFDLDGAIDWVKMAPQGYIDPTTTMMQSLESAIAGQIRIGTAA</sequence>
<feature type="transmembrane region" description="Helical" evidence="7">
    <location>
        <begin position="1801"/>
        <end position="1820"/>
    </location>
</feature>
<feature type="transmembrane region" description="Helical" evidence="7">
    <location>
        <begin position="3900"/>
        <end position="3918"/>
    </location>
</feature>
<dbReference type="InterPro" id="IPR045076">
    <property type="entry name" value="MutS"/>
</dbReference>
<gene>
    <name evidence="9" type="ORF">A3G33_01785</name>
</gene>
<dbReference type="Gene3D" id="3.40.50.720">
    <property type="entry name" value="NAD(P)-binding Rossmann-like Domain"/>
    <property type="match status" value="1"/>
</dbReference>
<keyword evidence="7" id="KW-0812">Transmembrane</keyword>
<feature type="transmembrane region" description="Helical" evidence="7">
    <location>
        <begin position="5284"/>
        <end position="5304"/>
    </location>
</feature>
<feature type="coiled-coil region" evidence="5">
    <location>
        <begin position="2435"/>
        <end position="2469"/>
    </location>
</feature>
<feature type="transmembrane region" description="Helical" evidence="7">
    <location>
        <begin position="1862"/>
        <end position="1883"/>
    </location>
</feature>
<feature type="transmembrane region" description="Helical" evidence="7">
    <location>
        <begin position="1645"/>
        <end position="1668"/>
    </location>
</feature>
<dbReference type="Pfam" id="PF00488">
    <property type="entry name" value="MutS_V"/>
    <property type="match status" value="1"/>
</dbReference>
<feature type="transmembrane region" description="Helical" evidence="7">
    <location>
        <begin position="1603"/>
        <end position="1625"/>
    </location>
</feature>
<dbReference type="SUPFAM" id="SSF48334">
    <property type="entry name" value="DNA repair protein MutS, domain III"/>
    <property type="match status" value="1"/>
</dbReference>
<feature type="transmembrane region" description="Helical" evidence="7">
    <location>
        <begin position="846"/>
        <end position="869"/>
    </location>
</feature>
<keyword evidence="7" id="KW-0472">Membrane</keyword>
<feature type="transmembrane region" description="Helical" evidence="7">
    <location>
        <begin position="819"/>
        <end position="840"/>
    </location>
</feature>
<evidence type="ECO:0000313" key="10">
    <source>
        <dbReference type="Proteomes" id="UP000178187"/>
    </source>
</evidence>
<dbReference type="SUPFAM" id="SSF51735">
    <property type="entry name" value="NAD(P)-binding Rossmann-fold domains"/>
    <property type="match status" value="1"/>
</dbReference>
<feature type="transmembrane region" description="Helical" evidence="7">
    <location>
        <begin position="669"/>
        <end position="693"/>
    </location>
</feature>
<dbReference type="PANTHER" id="PTHR11361:SF99">
    <property type="entry name" value="DNA MISMATCH REPAIR PROTEIN"/>
    <property type="match status" value="1"/>
</dbReference>
<keyword evidence="5" id="KW-0175">Coiled coil</keyword>
<evidence type="ECO:0000256" key="5">
    <source>
        <dbReference type="SAM" id="Coils"/>
    </source>
</evidence>
<proteinExistence type="predicted"/>
<feature type="region of interest" description="Disordered" evidence="6">
    <location>
        <begin position="484"/>
        <end position="523"/>
    </location>
</feature>
<keyword evidence="4" id="KW-0802">TPR repeat</keyword>
<dbReference type="InterPro" id="IPR000432">
    <property type="entry name" value="DNA_mismatch_repair_MutS_C"/>
</dbReference>
<evidence type="ECO:0000256" key="7">
    <source>
        <dbReference type="SAM" id="Phobius"/>
    </source>
</evidence>
<feature type="region of interest" description="Disordered" evidence="6">
    <location>
        <begin position="6233"/>
        <end position="6255"/>
    </location>
</feature>
<evidence type="ECO:0000256" key="1">
    <source>
        <dbReference type="ARBA" id="ARBA00022741"/>
    </source>
</evidence>
<dbReference type="SMART" id="SM00028">
    <property type="entry name" value="TPR"/>
    <property type="match status" value="2"/>
</dbReference>
<evidence type="ECO:0000313" key="9">
    <source>
        <dbReference type="EMBL" id="OGW96844.1"/>
    </source>
</evidence>
<organism evidence="9 10">
    <name type="scientific">Candidatus Danuiimicrobium aquiferis</name>
    <dbReference type="NCBI Taxonomy" id="1801832"/>
    <lineage>
        <taxon>Bacteria</taxon>
        <taxon>Pseudomonadati</taxon>
        <taxon>Candidatus Omnitrophota</taxon>
        <taxon>Candidatus Danuiimicrobium</taxon>
    </lineage>
</organism>
<protein>
    <recommendedName>
        <fullName evidence="8">DNA mismatch repair proteins mutS family domain-containing protein</fullName>
    </recommendedName>
</protein>
<dbReference type="Proteomes" id="UP000178187">
    <property type="component" value="Unassembled WGS sequence"/>
</dbReference>
<dbReference type="GO" id="GO:0006298">
    <property type="term" value="P:mismatch repair"/>
    <property type="evidence" value="ECO:0007669"/>
    <property type="project" value="InterPro"/>
</dbReference>
<dbReference type="EMBL" id="MHFR01000048">
    <property type="protein sequence ID" value="OGW96844.1"/>
    <property type="molecule type" value="Genomic_DNA"/>
</dbReference>
<feature type="coiled-coil region" evidence="5">
    <location>
        <begin position="7048"/>
        <end position="7075"/>
    </location>
</feature>
<evidence type="ECO:0000259" key="8">
    <source>
        <dbReference type="SMART" id="SM00534"/>
    </source>
</evidence>
<feature type="repeat" description="TPR" evidence="4">
    <location>
        <begin position="5935"/>
        <end position="5968"/>
    </location>
</feature>
<dbReference type="SUPFAM" id="SSF52540">
    <property type="entry name" value="P-loop containing nucleoside triphosphate hydrolases"/>
    <property type="match status" value="1"/>
</dbReference>
<dbReference type="GO" id="GO:0030983">
    <property type="term" value="F:mismatched DNA binding"/>
    <property type="evidence" value="ECO:0007669"/>
    <property type="project" value="InterPro"/>
</dbReference>
<feature type="region of interest" description="Disordered" evidence="6">
    <location>
        <begin position="4995"/>
        <end position="5027"/>
    </location>
</feature>
<feature type="domain" description="DNA mismatch repair proteins mutS family" evidence="8">
    <location>
        <begin position="1230"/>
        <end position="1420"/>
    </location>
</feature>